<evidence type="ECO:0000256" key="9">
    <source>
        <dbReference type="ARBA" id="ARBA00023136"/>
    </source>
</evidence>
<dbReference type="GO" id="GO:0005198">
    <property type="term" value="F:structural molecule activity"/>
    <property type="evidence" value="ECO:0007669"/>
    <property type="project" value="UniProtKB-UniRule"/>
</dbReference>
<comment type="function">
    <text evidence="11">The coatomer is a cytosolic protein complex that binds to dilysine motifs and reversibly associates with Golgi non-clathrin-coated vesicles, which further mediate biosynthetic protein transport from the ER, via the Golgi up to the trans Golgi network. The coatomer complex is required for budding from Golgi membranes, and is essential for the retrograde Golgi-to-ER transport of dilysine-tagged proteins.</text>
</comment>
<evidence type="ECO:0000256" key="10">
    <source>
        <dbReference type="ARBA" id="ARBA00023329"/>
    </source>
</evidence>
<organism evidence="12 13">
    <name type="scientific">Podospora appendiculata</name>
    <dbReference type="NCBI Taxonomy" id="314037"/>
    <lineage>
        <taxon>Eukaryota</taxon>
        <taxon>Fungi</taxon>
        <taxon>Dikarya</taxon>
        <taxon>Ascomycota</taxon>
        <taxon>Pezizomycotina</taxon>
        <taxon>Sordariomycetes</taxon>
        <taxon>Sordariomycetidae</taxon>
        <taxon>Sordariales</taxon>
        <taxon>Podosporaceae</taxon>
        <taxon>Podospora</taxon>
    </lineage>
</organism>
<proteinExistence type="inferred from homology"/>
<dbReference type="GO" id="GO:0030126">
    <property type="term" value="C:COPI vesicle coat"/>
    <property type="evidence" value="ECO:0007669"/>
    <property type="project" value="TreeGrafter"/>
</dbReference>
<evidence type="ECO:0000256" key="6">
    <source>
        <dbReference type="ARBA" id="ARBA00022892"/>
    </source>
</evidence>
<sequence length="295" mass="31651">MDPFSAEGELINIHNHFHQGQYQDVIDYDTSSLSSENALPARVLQLRAQIALGQAEDVLADVQGETEPELEAVGALAEYTTGNVDSAVKTVEKLAQSSADNATVQVLGGAVLQAAGKSDEALALLSQHSGNLEAVTLIVQIHLQQNRNDLAVKEVAAARRWAQDSVLVNLAESWVGLRLGGEKYQQAFYVFEELAQAPSTSSVRSLVSQAVAELHLGRIEEAQSALEQALQKEPDFADAIANLLVLTVITGKDPKALTSSLEQVDAHHPLLVDLAEKNELFDKAATKYKAKVAPA</sequence>
<dbReference type="PANTHER" id="PTHR10805">
    <property type="entry name" value="COATOMER SUBUNIT EPSILON"/>
    <property type="match status" value="1"/>
</dbReference>
<evidence type="ECO:0000256" key="11">
    <source>
        <dbReference type="PIRNR" id="PIRNR016478"/>
    </source>
</evidence>
<dbReference type="GO" id="GO:0000139">
    <property type="term" value="C:Golgi membrane"/>
    <property type="evidence" value="ECO:0007669"/>
    <property type="project" value="UniProtKB-SubCell"/>
</dbReference>
<protein>
    <recommendedName>
        <fullName evidence="11">Coatomer subunit epsilon</fullName>
    </recommendedName>
</protein>
<keyword evidence="9 11" id="KW-0472">Membrane</keyword>
<dbReference type="EMBL" id="JAULSO010000003">
    <property type="protein sequence ID" value="KAK3685752.1"/>
    <property type="molecule type" value="Genomic_DNA"/>
</dbReference>
<evidence type="ECO:0000256" key="2">
    <source>
        <dbReference type="ARBA" id="ARBA00004347"/>
    </source>
</evidence>
<evidence type="ECO:0000256" key="4">
    <source>
        <dbReference type="ARBA" id="ARBA00022448"/>
    </source>
</evidence>
<keyword evidence="6 11" id="KW-0931">ER-Golgi transport</keyword>
<dbReference type="InterPro" id="IPR006822">
    <property type="entry name" value="Coatomer_esu"/>
</dbReference>
<dbReference type="GO" id="GO:0006888">
    <property type="term" value="P:endoplasmic reticulum to Golgi vesicle-mediated transport"/>
    <property type="evidence" value="ECO:0007669"/>
    <property type="project" value="TreeGrafter"/>
</dbReference>
<comment type="caution">
    <text evidence="12">The sequence shown here is derived from an EMBL/GenBank/DDBJ whole genome shotgun (WGS) entry which is preliminary data.</text>
</comment>
<dbReference type="Proteomes" id="UP001270362">
    <property type="component" value="Unassembled WGS sequence"/>
</dbReference>
<reference evidence="12" key="2">
    <citation type="submission" date="2023-06" db="EMBL/GenBank/DDBJ databases">
        <authorList>
            <consortium name="Lawrence Berkeley National Laboratory"/>
            <person name="Haridas S."/>
            <person name="Hensen N."/>
            <person name="Bonometti L."/>
            <person name="Westerberg I."/>
            <person name="Brannstrom I.O."/>
            <person name="Guillou S."/>
            <person name="Cros-Aarteil S."/>
            <person name="Calhoun S."/>
            <person name="Kuo A."/>
            <person name="Mondo S."/>
            <person name="Pangilinan J."/>
            <person name="Riley R."/>
            <person name="Labutti K."/>
            <person name="Andreopoulos B."/>
            <person name="Lipzen A."/>
            <person name="Chen C."/>
            <person name="Yanf M."/>
            <person name="Daum C."/>
            <person name="Ng V."/>
            <person name="Clum A."/>
            <person name="Steindorff A."/>
            <person name="Ohm R."/>
            <person name="Martin F."/>
            <person name="Silar P."/>
            <person name="Natvig D."/>
            <person name="Lalanne C."/>
            <person name="Gautier V."/>
            <person name="Ament-Velasquez S.L."/>
            <person name="Kruys A."/>
            <person name="Hutchinson M.I."/>
            <person name="Powell A.J."/>
            <person name="Barry K."/>
            <person name="Miller A.N."/>
            <person name="Grigoriev I.V."/>
            <person name="Debuchy R."/>
            <person name="Gladieux P."/>
            <person name="Thoren M.H."/>
            <person name="Johannesson H."/>
        </authorList>
    </citation>
    <scope>NUCLEOTIDE SEQUENCE</scope>
    <source>
        <strain evidence="12">CBS 314.62</strain>
    </source>
</reference>
<gene>
    <name evidence="12" type="ORF">B0T22DRAFT_228483</name>
</gene>
<evidence type="ECO:0000256" key="7">
    <source>
        <dbReference type="ARBA" id="ARBA00022927"/>
    </source>
</evidence>
<name>A0AAE0X698_9PEZI</name>
<dbReference type="InterPro" id="IPR011990">
    <property type="entry name" value="TPR-like_helical_dom_sf"/>
</dbReference>
<dbReference type="FunFam" id="1.25.40.10:FF:000613">
    <property type="entry name" value="Coatomer subunit epsilon"/>
    <property type="match status" value="1"/>
</dbReference>
<keyword evidence="13" id="KW-1185">Reference proteome</keyword>
<evidence type="ECO:0000256" key="5">
    <source>
        <dbReference type="ARBA" id="ARBA00022490"/>
    </source>
</evidence>
<dbReference type="PIRSF" id="PIRSF016478">
    <property type="entry name" value="Coatomer_esu"/>
    <property type="match status" value="1"/>
</dbReference>
<accession>A0AAE0X698</accession>
<dbReference type="GO" id="GO:0015031">
    <property type="term" value="P:protein transport"/>
    <property type="evidence" value="ECO:0007669"/>
    <property type="project" value="UniProtKB-UniRule"/>
</dbReference>
<dbReference type="SUPFAM" id="SSF48452">
    <property type="entry name" value="TPR-like"/>
    <property type="match status" value="1"/>
</dbReference>
<keyword evidence="4 11" id="KW-0813">Transport</keyword>
<keyword evidence="8 11" id="KW-0333">Golgi apparatus</keyword>
<evidence type="ECO:0000256" key="3">
    <source>
        <dbReference type="ARBA" id="ARBA00008827"/>
    </source>
</evidence>
<evidence type="ECO:0000313" key="13">
    <source>
        <dbReference type="Proteomes" id="UP001270362"/>
    </source>
</evidence>
<keyword evidence="10 11" id="KW-0968">Cytoplasmic vesicle</keyword>
<evidence type="ECO:0000256" key="8">
    <source>
        <dbReference type="ARBA" id="ARBA00023034"/>
    </source>
</evidence>
<keyword evidence="7 11" id="KW-0653">Protein transport</keyword>
<evidence type="ECO:0000256" key="1">
    <source>
        <dbReference type="ARBA" id="ARBA00004255"/>
    </source>
</evidence>
<reference evidence="12" key="1">
    <citation type="journal article" date="2023" name="Mol. Phylogenet. Evol.">
        <title>Genome-scale phylogeny and comparative genomics of the fungal order Sordariales.</title>
        <authorList>
            <person name="Hensen N."/>
            <person name="Bonometti L."/>
            <person name="Westerberg I."/>
            <person name="Brannstrom I.O."/>
            <person name="Guillou S."/>
            <person name="Cros-Aarteil S."/>
            <person name="Calhoun S."/>
            <person name="Haridas S."/>
            <person name="Kuo A."/>
            <person name="Mondo S."/>
            <person name="Pangilinan J."/>
            <person name="Riley R."/>
            <person name="LaButti K."/>
            <person name="Andreopoulos B."/>
            <person name="Lipzen A."/>
            <person name="Chen C."/>
            <person name="Yan M."/>
            <person name="Daum C."/>
            <person name="Ng V."/>
            <person name="Clum A."/>
            <person name="Steindorff A."/>
            <person name="Ohm R.A."/>
            <person name="Martin F."/>
            <person name="Silar P."/>
            <person name="Natvig D.O."/>
            <person name="Lalanne C."/>
            <person name="Gautier V."/>
            <person name="Ament-Velasquez S.L."/>
            <person name="Kruys A."/>
            <person name="Hutchinson M.I."/>
            <person name="Powell A.J."/>
            <person name="Barry K."/>
            <person name="Miller A.N."/>
            <person name="Grigoriev I.V."/>
            <person name="Debuchy R."/>
            <person name="Gladieux P."/>
            <person name="Hiltunen Thoren M."/>
            <person name="Johannesson H."/>
        </authorList>
    </citation>
    <scope>NUCLEOTIDE SEQUENCE</scope>
    <source>
        <strain evidence="12">CBS 314.62</strain>
    </source>
</reference>
<dbReference type="GO" id="GO:0006891">
    <property type="term" value="P:intra-Golgi vesicle-mediated transport"/>
    <property type="evidence" value="ECO:0007669"/>
    <property type="project" value="TreeGrafter"/>
</dbReference>
<comment type="subcellular location">
    <subcellularLocation>
        <location evidence="2">Cytoplasmic vesicle</location>
        <location evidence="2">COPI-coated vesicle membrane</location>
        <topology evidence="2">Peripheral membrane protein</topology>
        <orientation evidence="2">Cytoplasmic side</orientation>
    </subcellularLocation>
    <subcellularLocation>
        <location evidence="1">Golgi apparatus membrane</location>
        <topology evidence="1">Peripheral membrane protein</topology>
        <orientation evidence="1">Cytoplasmic side</orientation>
    </subcellularLocation>
</comment>
<keyword evidence="5 11" id="KW-0963">Cytoplasm</keyword>
<dbReference type="AlphaFoldDB" id="A0AAE0X698"/>
<dbReference type="GO" id="GO:0006890">
    <property type="term" value="P:retrograde vesicle-mediated transport, Golgi to endoplasmic reticulum"/>
    <property type="evidence" value="ECO:0007669"/>
    <property type="project" value="UniProtKB-UniRule"/>
</dbReference>
<dbReference type="PANTHER" id="PTHR10805:SF0">
    <property type="entry name" value="COATOMER SUBUNIT EPSILON"/>
    <property type="match status" value="1"/>
</dbReference>
<evidence type="ECO:0000313" key="12">
    <source>
        <dbReference type="EMBL" id="KAK3685752.1"/>
    </source>
</evidence>
<dbReference type="Pfam" id="PF04733">
    <property type="entry name" value="Coatomer_E"/>
    <property type="match status" value="1"/>
</dbReference>
<dbReference type="Gene3D" id="1.25.40.10">
    <property type="entry name" value="Tetratricopeptide repeat domain"/>
    <property type="match status" value="1"/>
</dbReference>
<comment type="similarity">
    <text evidence="3 11">Belongs to the COPE family.</text>
</comment>